<accession>A0A1E7END4</accession>
<evidence type="ECO:0008006" key="3">
    <source>
        <dbReference type="Google" id="ProtNLM"/>
    </source>
</evidence>
<dbReference type="InterPro" id="IPR027417">
    <property type="entry name" value="P-loop_NTPase"/>
</dbReference>
<dbReference type="SUPFAM" id="SSF52540">
    <property type="entry name" value="P-loop containing nucleoside triphosphate hydrolases"/>
    <property type="match status" value="1"/>
</dbReference>
<protein>
    <recommendedName>
        <fullName evidence="3">P-loop containing nucleoside triphosphate hydrolase protein</fullName>
    </recommendedName>
</protein>
<dbReference type="KEGG" id="fcy:FRACYDRAFT_250883"/>
<dbReference type="Proteomes" id="UP000095751">
    <property type="component" value="Unassembled WGS sequence"/>
</dbReference>
<evidence type="ECO:0000313" key="2">
    <source>
        <dbReference type="Proteomes" id="UP000095751"/>
    </source>
</evidence>
<dbReference type="InParanoid" id="A0A1E7END4"/>
<keyword evidence="2" id="KW-1185">Reference proteome</keyword>
<evidence type="ECO:0000313" key="1">
    <source>
        <dbReference type="EMBL" id="OEU07468.1"/>
    </source>
</evidence>
<dbReference type="AlphaFoldDB" id="A0A1E7END4"/>
<sequence>MTKKEIESWRKIRNNGGMKKYSKEWFSSFDKDKKRKEKLYSNADSNSINSSGGGPILDFVVAGFPKCGTSGLIHALMIITPYPGGDKCSNIHNTVKNAYGQWENKYGISNQTFLKGSKCPKLLEQSYKDFNKYLPKTKLIVGIRHPVLWFQSFYNMQMANFPNHYKNSSSYDILPSDNDNDKDRQAAKRNTFGCIKKQKLFCVARAEFHLAISKLGKTPLIDENELRLLNSVDKHKNEKHYNSTHIRSRNPILLFEINQPKEKYFYNDLSNYLQINTNDILPKSSADIVFYANSTEAKLKRNMTESQIIKMNRRTFDICSVDRDPLRKLLMPISYNLHAWLIQYFIPASQKRKDISISNLVVNTIPPL</sequence>
<dbReference type="EMBL" id="KV784385">
    <property type="protein sequence ID" value="OEU07468.1"/>
    <property type="molecule type" value="Genomic_DNA"/>
</dbReference>
<name>A0A1E7END4_9STRA</name>
<proteinExistence type="predicted"/>
<dbReference type="OrthoDB" id="48512at2759"/>
<reference evidence="1 2" key="1">
    <citation type="submission" date="2016-09" db="EMBL/GenBank/DDBJ databases">
        <title>Extensive genetic diversity and differential bi-allelic expression allows diatom success in the polar Southern Ocean.</title>
        <authorList>
            <consortium name="DOE Joint Genome Institute"/>
            <person name="Mock T."/>
            <person name="Otillar R.P."/>
            <person name="Strauss J."/>
            <person name="Dupont C."/>
            <person name="Frickenhaus S."/>
            <person name="Maumus F."/>
            <person name="Mcmullan M."/>
            <person name="Sanges R."/>
            <person name="Schmutz J."/>
            <person name="Toseland A."/>
            <person name="Valas R."/>
            <person name="Veluchamy A."/>
            <person name="Ward B.J."/>
            <person name="Allen A."/>
            <person name="Barry K."/>
            <person name="Falciatore A."/>
            <person name="Ferrante M."/>
            <person name="Fortunato A.E."/>
            <person name="Gloeckner G."/>
            <person name="Gruber A."/>
            <person name="Hipkin R."/>
            <person name="Janech M."/>
            <person name="Kroth P."/>
            <person name="Leese F."/>
            <person name="Lindquist E."/>
            <person name="Lyon B.R."/>
            <person name="Martin J."/>
            <person name="Mayer C."/>
            <person name="Parker M."/>
            <person name="Quesneville H."/>
            <person name="Raymond J."/>
            <person name="Uhlig C."/>
            <person name="Valentin K.U."/>
            <person name="Worden A.Z."/>
            <person name="Armbrust E.V."/>
            <person name="Bowler C."/>
            <person name="Green B."/>
            <person name="Moulton V."/>
            <person name="Van Oosterhout C."/>
            <person name="Grigoriev I."/>
        </authorList>
    </citation>
    <scope>NUCLEOTIDE SEQUENCE [LARGE SCALE GENOMIC DNA]</scope>
    <source>
        <strain evidence="1 2">CCMP1102</strain>
    </source>
</reference>
<gene>
    <name evidence="1" type="ORF">FRACYDRAFT_250883</name>
</gene>
<organism evidence="1 2">
    <name type="scientific">Fragilariopsis cylindrus CCMP1102</name>
    <dbReference type="NCBI Taxonomy" id="635003"/>
    <lineage>
        <taxon>Eukaryota</taxon>
        <taxon>Sar</taxon>
        <taxon>Stramenopiles</taxon>
        <taxon>Ochrophyta</taxon>
        <taxon>Bacillariophyta</taxon>
        <taxon>Bacillariophyceae</taxon>
        <taxon>Bacillariophycidae</taxon>
        <taxon>Bacillariales</taxon>
        <taxon>Bacillariaceae</taxon>
        <taxon>Fragilariopsis</taxon>
    </lineage>
</organism>
<dbReference type="Gene3D" id="3.40.50.300">
    <property type="entry name" value="P-loop containing nucleotide triphosphate hydrolases"/>
    <property type="match status" value="1"/>
</dbReference>